<keyword evidence="1" id="KW-0175">Coiled coil</keyword>
<dbReference type="AlphaFoldDB" id="A0AAV4BQ79"/>
<sequence>MEQLQEIRHIQIQQLNQSEPCHSHPDKVIQVEEIDAQEQLAGQRVQQESMAEGPQKGIRTAEKRSDVKVLDQQMAGINGELLCIKEQVQLLQNELKQYRQELRRQEQQQLLQHRVSVSKFELQEELGRTKDELITSIKALWAFTEIELNDSSKSLIEKTTDAENSNELKKSHQVMEKSDMSKTIHSMEGKLDNIQKRVETDTISVIKNAFSDLHMVCLGQAQRVIQTVVNPSYAPSKVFHFYLKNFQQLVGSGKKVSSPPYVVTINNSILAKHIDAFFEKQTSKMILWLVSAADLRELGFELESLTLMIDVRVKRFKSPDNILVAEGITFSEDFFSGSKFRYRKLGEPISCPELVSSEYNNFKDDSVLIELKIR</sequence>
<evidence type="ECO:0000313" key="4">
    <source>
        <dbReference type="Proteomes" id="UP000735302"/>
    </source>
</evidence>
<evidence type="ECO:0000256" key="2">
    <source>
        <dbReference type="SAM" id="MobiDB-lite"/>
    </source>
</evidence>
<evidence type="ECO:0000313" key="3">
    <source>
        <dbReference type="EMBL" id="GFO22735.1"/>
    </source>
</evidence>
<accession>A0AAV4BQ79</accession>
<dbReference type="EMBL" id="BLXT01005451">
    <property type="protein sequence ID" value="GFO22735.1"/>
    <property type="molecule type" value="Genomic_DNA"/>
</dbReference>
<dbReference type="Proteomes" id="UP000735302">
    <property type="component" value="Unassembled WGS sequence"/>
</dbReference>
<protein>
    <recommendedName>
        <fullName evidence="5">MATH domain-containing protein</fullName>
    </recommendedName>
</protein>
<reference evidence="3 4" key="1">
    <citation type="journal article" date="2021" name="Elife">
        <title>Chloroplast acquisition without the gene transfer in kleptoplastic sea slugs, Plakobranchus ocellatus.</title>
        <authorList>
            <person name="Maeda T."/>
            <person name="Takahashi S."/>
            <person name="Yoshida T."/>
            <person name="Shimamura S."/>
            <person name="Takaki Y."/>
            <person name="Nagai Y."/>
            <person name="Toyoda A."/>
            <person name="Suzuki Y."/>
            <person name="Arimoto A."/>
            <person name="Ishii H."/>
            <person name="Satoh N."/>
            <person name="Nishiyama T."/>
            <person name="Hasebe M."/>
            <person name="Maruyama T."/>
            <person name="Minagawa J."/>
            <person name="Obokata J."/>
            <person name="Shigenobu S."/>
        </authorList>
    </citation>
    <scope>NUCLEOTIDE SEQUENCE [LARGE SCALE GENOMIC DNA]</scope>
</reference>
<name>A0AAV4BQ79_9GAST</name>
<organism evidence="3 4">
    <name type="scientific">Plakobranchus ocellatus</name>
    <dbReference type="NCBI Taxonomy" id="259542"/>
    <lineage>
        <taxon>Eukaryota</taxon>
        <taxon>Metazoa</taxon>
        <taxon>Spiralia</taxon>
        <taxon>Lophotrochozoa</taxon>
        <taxon>Mollusca</taxon>
        <taxon>Gastropoda</taxon>
        <taxon>Heterobranchia</taxon>
        <taxon>Euthyneura</taxon>
        <taxon>Panpulmonata</taxon>
        <taxon>Sacoglossa</taxon>
        <taxon>Placobranchoidea</taxon>
        <taxon>Plakobranchidae</taxon>
        <taxon>Plakobranchus</taxon>
    </lineage>
</organism>
<feature type="coiled-coil region" evidence="1">
    <location>
        <begin position="81"/>
        <end position="108"/>
    </location>
</feature>
<evidence type="ECO:0008006" key="5">
    <source>
        <dbReference type="Google" id="ProtNLM"/>
    </source>
</evidence>
<evidence type="ECO:0000256" key="1">
    <source>
        <dbReference type="SAM" id="Coils"/>
    </source>
</evidence>
<gene>
    <name evidence="3" type="ORF">PoB_004924000</name>
</gene>
<proteinExistence type="predicted"/>
<comment type="caution">
    <text evidence="3">The sequence shown here is derived from an EMBL/GenBank/DDBJ whole genome shotgun (WGS) entry which is preliminary data.</text>
</comment>
<keyword evidence="4" id="KW-1185">Reference proteome</keyword>
<feature type="region of interest" description="Disordered" evidence="2">
    <location>
        <begin position="159"/>
        <end position="179"/>
    </location>
</feature>